<dbReference type="PANTHER" id="PTHR23416">
    <property type="entry name" value="SIALIC ACID SYNTHASE-RELATED"/>
    <property type="match status" value="1"/>
</dbReference>
<evidence type="ECO:0008006" key="3">
    <source>
        <dbReference type="Google" id="ProtNLM"/>
    </source>
</evidence>
<evidence type="ECO:0000313" key="1">
    <source>
        <dbReference type="EMBL" id="AYD89423.1"/>
    </source>
</evidence>
<dbReference type="Proteomes" id="UP000273001">
    <property type="component" value="Chromosome"/>
</dbReference>
<dbReference type="InterPro" id="IPR001451">
    <property type="entry name" value="Hexapep"/>
</dbReference>
<protein>
    <recommendedName>
        <fullName evidence="3">Transferase</fullName>
    </recommendedName>
</protein>
<name>A0ABM6Z323_9ACTO</name>
<organism evidence="1 2">
    <name type="scientific">Actinomyces lilanjuaniae</name>
    <dbReference type="NCBI Taxonomy" id="2321394"/>
    <lineage>
        <taxon>Bacteria</taxon>
        <taxon>Bacillati</taxon>
        <taxon>Actinomycetota</taxon>
        <taxon>Actinomycetes</taxon>
        <taxon>Actinomycetales</taxon>
        <taxon>Actinomycetaceae</taxon>
        <taxon>Actinomyces</taxon>
    </lineage>
</organism>
<dbReference type="Gene3D" id="2.160.10.10">
    <property type="entry name" value="Hexapeptide repeat proteins"/>
    <property type="match status" value="3"/>
</dbReference>
<dbReference type="InterPro" id="IPR011004">
    <property type="entry name" value="Trimer_LpxA-like_sf"/>
</dbReference>
<keyword evidence="2" id="KW-1185">Reference proteome</keyword>
<reference evidence="1 2" key="1">
    <citation type="submission" date="2018-09" db="EMBL/GenBank/DDBJ databases">
        <authorList>
            <person name="Li J."/>
        </authorList>
    </citation>
    <scope>NUCLEOTIDE SEQUENCE [LARGE SCALE GENOMIC DNA]</scope>
    <source>
        <strain evidence="1 2">2129</strain>
    </source>
</reference>
<dbReference type="SUPFAM" id="SSF51161">
    <property type="entry name" value="Trimeric LpxA-like enzymes"/>
    <property type="match status" value="2"/>
</dbReference>
<dbReference type="InterPro" id="IPR051159">
    <property type="entry name" value="Hexapeptide_acetyltransf"/>
</dbReference>
<proteinExistence type="predicted"/>
<dbReference type="Pfam" id="PF14602">
    <property type="entry name" value="Hexapep_2"/>
    <property type="match status" value="2"/>
</dbReference>
<evidence type="ECO:0000313" key="2">
    <source>
        <dbReference type="Proteomes" id="UP000273001"/>
    </source>
</evidence>
<dbReference type="EMBL" id="CP032514">
    <property type="protein sequence ID" value="AYD89423.1"/>
    <property type="molecule type" value="Genomic_DNA"/>
</dbReference>
<sequence length="306" mass="31267">MGVDANMTTLETYSIAVNAVPEPGTCLSGSVLGNYTWVRAFSMVTNSRLGNNVFVGYRCLIDGATIHNSAMIASRSRIGAGAIIGEGAWVGASAHIDSGVHVSEGAIIGAGAHVTADIPAQTIALGKPATRHIPRIINDSTASLGIRKTIDTVSRRTDLYKAAWPPDAKIEAGALNDAHINGGAGLRVAAGSVLMGRPTADTPHGGIRIGTDVTIGSECILEASGGLDIGNYSTIGAEVTILTSGHDYSALSLPRITTPVRIGTGVTIESGATLVGPLNISDDALVQADHIVVHDVAPGDVSHSII</sequence>
<gene>
    <name evidence="1" type="ORF">D5R93_03955</name>
</gene>
<accession>A0ABM6Z323</accession>